<feature type="region of interest" description="Disordered" evidence="1">
    <location>
        <begin position="326"/>
        <end position="347"/>
    </location>
</feature>
<dbReference type="EMBL" id="JALJOS010000021">
    <property type="protein sequence ID" value="KAK9826284.1"/>
    <property type="molecule type" value="Genomic_DNA"/>
</dbReference>
<gene>
    <name evidence="2" type="ORF">WJX74_005704</name>
</gene>
<comment type="caution">
    <text evidence="2">The sequence shown here is derived from an EMBL/GenBank/DDBJ whole genome shotgun (WGS) entry which is preliminary data.</text>
</comment>
<feature type="compositionally biased region" description="Polar residues" evidence="1">
    <location>
        <begin position="82"/>
        <end position="94"/>
    </location>
</feature>
<keyword evidence="3" id="KW-1185">Reference proteome</keyword>
<evidence type="ECO:0000313" key="3">
    <source>
        <dbReference type="Proteomes" id="UP001438707"/>
    </source>
</evidence>
<feature type="compositionally biased region" description="Polar residues" evidence="1">
    <location>
        <begin position="428"/>
        <end position="445"/>
    </location>
</feature>
<accession>A0AAW1QYK4</accession>
<feature type="region of interest" description="Disordered" evidence="1">
    <location>
        <begin position="616"/>
        <end position="640"/>
    </location>
</feature>
<dbReference type="Proteomes" id="UP001438707">
    <property type="component" value="Unassembled WGS sequence"/>
</dbReference>
<evidence type="ECO:0000256" key="1">
    <source>
        <dbReference type="SAM" id="MobiDB-lite"/>
    </source>
</evidence>
<feature type="compositionally biased region" description="Polar residues" evidence="1">
    <location>
        <begin position="154"/>
        <end position="165"/>
    </location>
</feature>
<name>A0AAW1QYK4_9CHLO</name>
<feature type="compositionally biased region" description="Polar residues" evidence="1">
    <location>
        <begin position="619"/>
        <end position="628"/>
    </location>
</feature>
<feature type="region of interest" description="Disordered" evidence="1">
    <location>
        <begin position="361"/>
        <end position="462"/>
    </location>
</feature>
<feature type="compositionally biased region" description="Polar residues" evidence="1">
    <location>
        <begin position="402"/>
        <end position="418"/>
    </location>
</feature>
<sequence length="707" mass="75049">MAFDTAGIEQLLREIAAILERQLPPGPDPSAIPANAHACPASALQNFHAMPDTSIPGSLHKAQPSNTKGRSKQSDLDLEPSWSANHSIHPNQENLEPPGSQPLQPLWWDNPLALDPNADPSASVQISRTDILRMSTALVAMIEQNVGSRRRSISHSPKTGAQDQSGAAEGIETDRHDSVRTEGNICDGHEARSSSQLRTCKQGSILNNTRRKGQLNSKSHNLDPGSPGVPIDSASHMTTHTLDSSAQAFSRISQAAEHDIFQIEDELATAEQICTDSPASIRADQQQCIDSRTRAVAATDSPVGTHTGFTFVAGCQHSCPPQLQLPLSSAAEAPGPMDTGKGSRRDCASGRTVLADVMNSRQQNPPTQHVADEHQKQQQAQTVQPKKANNSRLRAGRRKRGSSQPHSTPSSLPHQPTASPFLVASGIPSWQRTTSPTANAQQSNADEGALSAGNEAYPSPASTVPADQYLALSDYQPVWRVHGEAPTCFSLQAAANSLEAEGHIASQHVFPFGMPDGDSHLDRTLADCVTPFSVKLASVLSPPGARILTGATYTSHSANTGPWHEDGVSAGAGIQSESWPRNLALPGSPSIPGMRLVPRSLDGLANSSDAAGAFALQGSPCTNSQASTPLPHEPARDMPQHAAPIGHLANVLAHLREQDSARASSASKSRLHSRLCPSPLASVLQRLTLEEQEESSFKFQASSQCIP</sequence>
<proteinExistence type="predicted"/>
<protein>
    <submittedName>
        <fullName evidence="2">Uncharacterized protein</fullName>
    </submittedName>
</protein>
<feature type="region of interest" description="Disordered" evidence="1">
    <location>
        <begin position="49"/>
        <end position="108"/>
    </location>
</feature>
<dbReference type="AlphaFoldDB" id="A0AAW1QYK4"/>
<reference evidence="2 3" key="1">
    <citation type="journal article" date="2024" name="Nat. Commun.">
        <title>Phylogenomics reveals the evolutionary origins of lichenization in chlorophyte algae.</title>
        <authorList>
            <person name="Puginier C."/>
            <person name="Libourel C."/>
            <person name="Otte J."/>
            <person name="Skaloud P."/>
            <person name="Haon M."/>
            <person name="Grisel S."/>
            <person name="Petersen M."/>
            <person name="Berrin J.G."/>
            <person name="Delaux P.M."/>
            <person name="Dal Grande F."/>
            <person name="Keller J."/>
        </authorList>
    </citation>
    <scope>NUCLEOTIDE SEQUENCE [LARGE SCALE GENOMIC DNA]</scope>
    <source>
        <strain evidence="2 3">SAG 2145</strain>
    </source>
</reference>
<feature type="compositionally biased region" description="Low complexity" evidence="1">
    <location>
        <begin position="377"/>
        <end position="387"/>
    </location>
</feature>
<feature type="compositionally biased region" description="Polar residues" evidence="1">
    <location>
        <begin position="193"/>
        <end position="219"/>
    </location>
</feature>
<feature type="region of interest" description="Disordered" evidence="1">
    <location>
        <begin position="146"/>
        <end position="232"/>
    </location>
</feature>
<organism evidence="2 3">
    <name type="scientific">Apatococcus lobatus</name>
    <dbReference type="NCBI Taxonomy" id="904363"/>
    <lineage>
        <taxon>Eukaryota</taxon>
        <taxon>Viridiplantae</taxon>
        <taxon>Chlorophyta</taxon>
        <taxon>core chlorophytes</taxon>
        <taxon>Trebouxiophyceae</taxon>
        <taxon>Chlorellales</taxon>
        <taxon>Chlorellaceae</taxon>
        <taxon>Apatococcus</taxon>
    </lineage>
</organism>
<evidence type="ECO:0000313" key="2">
    <source>
        <dbReference type="EMBL" id="KAK9826284.1"/>
    </source>
</evidence>